<evidence type="ECO:0000313" key="3">
    <source>
        <dbReference type="EMBL" id="MFD1247590.1"/>
    </source>
</evidence>
<organism evidence="3 4">
    <name type="scientific">Nocardioides ginsengisoli</name>
    <dbReference type="NCBI Taxonomy" id="363868"/>
    <lineage>
        <taxon>Bacteria</taxon>
        <taxon>Bacillati</taxon>
        <taxon>Actinomycetota</taxon>
        <taxon>Actinomycetes</taxon>
        <taxon>Propionibacteriales</taxon>
        <taxon>Nocardioidaceae</taxon>
        <taxon>Nocardioides</taxon>
    </lineage>
</organism>
<keyword evidence="2" id="KW-1133">Transmembrane helix</keyword>
<feature type="transmembrane region" description="Helical" evidence="2">
    <location>
        <begin position="203"/>
        <end position="221"/>
    </location>
</feature>
<name>A0ABW3VYD9_9ACTN</name>
<dbReference type="Proteomes" id="UP001597229">
    <property type="component" value="Unassembled WGS sequence"/>
</dbReference>
<feature type="transmembrane region" description="Helical" evidence="2">
    <location>
        <begin position="388"/>
        <end position="409"/>
    </location>
</feature>
<evidence type="ECO:0008006" key="5">
    <source>
        <dbReference type="Google" id="ProtNLM"/>
    </source>
</evidence>
<comment type="caution">
    <text evidence="3">The sequence shown here is derived from an EMBL/GenBank/DDBJ whole genome shotgun (WGS) entry which is preliminary data.</text>
</comment>
<evidence type="ECO:0000256" key="2">
    <source>
        <dbReference type="SAM" id="Phobius"/>
    </source>
</evidence>
<feature type="transmembrane region" description="Helical" evidence="2">
    <location>
        <begin position="43"/>
        <end position="61"/>
    </location>
</feature>
<dbReference type="RefSeq" id="WP_367920848.1">
    <property type="nucleotide sequence ID" value="NZ_BAABAC010000037.1"/>
</dbReference>
<accession>A0ABW3VYD9</accession>
<feature type="compositionally biased region" description="Low complexity" evidence="1">
    <location>
        <begin position="1"/>
        <end position="10"/>
    </location>
</feature>
<keyword evidence="4" id="KW-1185">Reference proteome</keyword>
<sequence length="420" mass="44601">MSQTAAAPQAASPPPTPAAALAPAPAPAPSYVDTPALLNRWQLIGMSVAIVFGILSALVQFSSWNADGRAADDTDQLVRIQNIQSSLFRADALATNAFLVGGLENTEQRGEYNREIKSVLSNIAAAANAQPADSHVLADLNKLVDDYTTSIAQARAINRQGFPVGAAYQTLASNKLRTEGVPMLTALVKANTDRADSAMGGQHPFWLLFIGIAALVGLFWLNRELGRAFRRRINKGLAFAAIVVLVVTLVSVAGAWIRASANDSLRSGKFHDAVASATARTAANDAKANESLRLIKRGSGAQNEADWGKDAALVEKNAPSRYLSDWHVYTAQHAQIVKLDDGNNWDGAVALATKVDKNDAFAKFDAHLAAEVDQARTSAIDDLESGRWLAVTLSALTLLLGVAAAIGVARGIGERRREFS</sequence>
<proteinExistence type="predicted"/>
<keyword evidence="2" id="KW-0472">Membrane</keyword>
<protein>
    <recommendedName>
        <fullName evidence="5">Secreted protein</fullName>
    </recommendedName>
</protein>
<feature type="region of interest" description="Disordered" evidence="1">
    <location>
        <begin position="1"/>
        <end position="25"/>
    </location>
</feature>
<reference evidence="4" key="1">
    <citation type="journal article" date="2019" name="Int. J. Syst. Evol. Microbiol.">
        <title>The Global Catalogue of Microorganisms (GCM) 10K type strain sequencing project: providing services to taxonomists for standard genome sequencing and annotation.</title>
        <authorList>
            <consortium name="The Broad Institute Genomics Platform"/>
            <consortium name="The Broad Institute Genome Sequencing Center for Infectious Disease"/>
            <person name="Wu L."/>
            <person name="Ma J."/>
        </authorList>
    </citation>
    <scope>NUCLEOTIDE SEQUENCE [LARGE SCALE GENOMIC DNA]</scope>
    <source>
        <strain evidence="4">CCUG 52478</strain>
    </source>
</reference>
<dbReference type="EMBL" id="JBHTLX010000008">
    <property type="protein sequence ID" value="MFD1247590.1"/>
    <property type="molecule type" value="Genomic_DNA"/>
</dbReference>
<gene>
    <name evidence="3" type="ORF">ACFQ3F_07305</name>
</gene>
<feature type="transmembrane region" description="Helical" evidence="2">
    <location>
        <begin position="233"/>
        <end position="257"/>
    </location>
</feature>
<keyword evidence="2" id="KW-0812">Transmembrane</keyword>
<evidence type="ECO:0000313" key="4">
    <source>
        <dbReference type="Proteomes" id="UP001597229"/>
    </source>
</evidence>
<evidence type="ECO:0000256" key="1">
    <source>
        <dbReference type="SAM" id="MobiDB-lite"/>
    </source>
</evidence>